<dbReference type="Proteomes" id="UP000000646">
    <property type="component" value="Chromosome"/>
</dbReference>
<dbReference type="KEGG" id="cjj:CJJ81176_0948"/>
<accession>A0A0H3PCD5</accession>
<name>A0A0H3PCD5_CAMJJ</name>
<organism evidence="1 2">
    <name type="scientific">Campylobacter jejuni subsp. jejuni serotype O:23/36 (strain 81-176)</name>
    <dbReference type="NCBI Taxonomy" id="354242"/>
    <lineage>
        <taxon>Bacteria</taxon>
        <taxon>Pseudomonadati</taxon>
        <taxon>Campylobacterota</taxon>
        <taxon>Epsilonproteobacteria</taxon>
        <taxon>Campylobacterales</taxon>
        <taxon>Campylobacteraceae</taxon>
        <taxon>Campylobacter</taxon>
    </lineage>
</organism>
<reference evidence="2" key="1">
    <citation type="submission" date="2006-12" db="EMBL/GenBank/DDBJ databases">
        <authorList>
            <person name="Fouts D.E."/>
            <person name="Nelson K.E."/>
            <person name="Sebastian Y."/>
        </authorList>
    </citation>
    <scope>NUCLEOTIDE SEQUENCE [LARGE SCALE GENOMIC DNA]</scope>
    <source>
        <strain evidence="2">81-176</strain>
    </source>
</reference>
<dbReference type="EMBL" id="CP000538">
    <property type="protein sequence ID" value="EAQ71834.1"/>
    <property type="molecule type" value="Genomic_DNA"/>
</dbReference>
<proteinExistence type="predicted"/>
<dbReference type="AlphaFoldDB" id="A0A0H3PCD5"/>
<dbReference type="RefSeq" id="WP_002853808.1">
    <property type="nucleotide sequence ID" value="NC_008787.1"/>
</dbReference>
<protein>
    <submittedName>
        <fullName evidence="1">Uncharacterized protein</fullName>
    </submittedName>
</protein>
<gene>
    <name evidence="1" type="ordered locus">CJJ81176_0948</name>
</gene>
<evidence type="ECO:0000313" key="2">
    <source>
        <dbReference type="Proteomes" id="UP000000646"/>
    </source>
</evidence>
<dbReference type="HOGENOM" id="CLU_208350_0_0_7"/>
<evidence type="ECO:0000313" key="1">
    <source>
        <dbReference type="EMBL" id="EAQ71834.1"/>
    </source>
</evidence>
<sequence length="43" mass="4837">MFKDKIESKIAQFTEKAIKNNDNIKTNAIKAITTDLTVVNTPK</sequence>